<dbReference type="AlphaFoldDB" id="A0A8J6I162"/>
<evidence type="ECO:0000256" key="3">
    <source>
        <dbReference type="ARBA" id="ARBA00005119"/>
    </source>
</evidence>
<protein>
    <recommendedName>
        <fullName evidence="7 18">Phosphatidate cytidylyltransferase</fullName>
        <ecNumber evidence="6 18">2.7.7.41</ecNumber>
    </recommendedName>
</protein>
<keyword evidence="9" id="KW-0444">Lipid biosynthesis</keyword>
<organism evidence="20 21">
    <name type="scientific">Capillibacterium thermochitinicola</name>
    <dbReference type="NCBI Taxonomy" id="2699427"/>
    <lineage>
        <taxon>Bacteria</taxon>
        <taxon>Bacillati</taxon>
        <taxon>Bacillota</taxon>
        <taxon>Capillibacterium</taxon>
    </lineage>
</organism>
<keyword evidence="21" id="KW-1185">Reference proteome</keyword>
<evidence type="ECO:0000313" key="21">
    <source>
        <dbReference type="Proteomes" id="UP000657177"/>
    </source>
</evidence>
<evidence type="ECO:0000256" key="8">
    <source>
        <dbReference type="ARBA" id="ARBA00022475"/>
    </source>
</evidence>
<dbReference type="GO" id="GO:0005886">
    <property type="term" value="C:plasma membrane"/>
    <property type="evidence" value="ECO:0007669"/>
    <property type="project" value="UniProtKB-SubCell"/>
</dbReference>
<name>A0A8J6I162_9FIRM</name>
<keyword evidence="15 19" id="KW-0472">Membrane</keyword>
<evidence type="ECO:0000256" key="1">
    <source>
        <dbReference type="ARBA" id="ARBA00001698"/>
    </source>
</evidence>
<keyword evidence="14" id="KW-0443">Lipid metabolism</keyword>
<dbReference type="EMBL" id="JAAKDE010000008">
    <property type="protein sequence ID" value="MBA2132789.1"/>
    <property type="molecule type" value="Genomic_DNA"/>
</dbReference>
<feature type="transmembrane region" description="Helical" evidence="19">
    <location>
        <begin position="86"/>
        <end position="103"/>
    </location>
</feature>
<sequence>MKTRILSGIMGAILFLFLVIKGGILLTVAVGVLSVLAAVEVGKIFKKTGVDVRFSLVLFFNLALLAGKAFWGQPAASGSSFSSGDWLALVAFTLLFTSFLLLMGKGITQANLISLVSHLFILFYTGFLFVYPLLIRQLTTPYGWQLLLFAFAVIWGTDTGAYFIGSAMGKTPLAPRLSPKKTVEGAVGGLVVGTLTGVILGLFFQLPLFWLVGTGILASFVGQIGDLFASFLKRIAGVKDSGRFLPGHGGVIDRFDSALFSLPVVYYLALFLLR</sequence>
<dbReference type="PANTHER" id="PTHR46382:SF1">
    <property type="entry name" value="PHOSPHATIDATE CYTIDYLYLTRANSFERASE"/>
    <property type="match status" value="1"/>
</dbReference>
<dbReference type="GO" id="GO:0004605">
    <property type="term" value="F:phosphatidate cytidylyltransferase activity"/>
    <property type="evidence" value="ECO:0007669"/>
    <property type="project" value="UniProtKB-EC"/>
</dbReference>
<evidence type="ECO:0000256" key="15">
    <source>
        <dbReference type="ARBA" id="ARBA00023136"/>
    </source>
</evidence>
<feature type="transmembrane region" description="Helical" evidence="19">
    <location>
        <begin position="12"/>
        <end position="38"/>
    </location>
</feature>
<keyword evidence="8" id="KW-1003">Cell membrane</keyword>
<evidence type="ECO:0000256" key="12">
    <source>
        <dbReference type="ARBA" id="ARBA00022695"/>
    </source>
</evidence>
<dbReference type="GO" id="GO:0016024">
    <property type="term" value="P:CDP-diacylglycerol biosynthetic process"/>
    <property type="evidence" value="ECO:0007669"/>
    <property type="project" value="UniProtKB-UniPathway"/>
</dbReference>
<dbReference type="Proteomes" id="UP000657177">
    <property type="component" value="Unassembled WGS sequence"/>
</dbReference>
<evidence type="ECO:0000313" key="20">
    <source>
        <dbReference type="EMBL" id="MBA2132789.1"/>
    </source>
</evidence>
<dbReference type="PROSITE" id="PS01315">
    <property type="entry name" value="CDS"/>
    <property type="match status" value="1"/>
</dbReference>
<comment type="caution">
    <text evidence="20">The sequence shown here is derived from an EMBL/GenBank/DDBJ whole genome shotgun (WGS) entry which is preliminary data.</text>
</comment>
<feature type="transmembrane region" description="Helical" evidence="19">
    <location>
        <begin position="50"/>
        <end position="71"/>
    </location>
</feature>
<evidence type="ECO:0000256" key="13">
    <source>
        <dbReference type="ARBA" id="ARBA00022989"/>
    </source>
</evidence>
<dbReference type="EC" id="2.7.7.41" evidence="6 18"/>
<evidence type="ECO:0000256" key="10">
    <source>
        <dbReference type="ARBA" id="ARBA00022679"/>
    </source>
</evidence>
<comment type="catalytic activity">
    <reaction evidence="1 18">
        <text>a 1,2-diacyl-sn-glycero-3-phosphate + CTP + H(+) = a CDP-1,2-diacyl-sn-glycerol + diphosphate</text>
        <dbReference type="Rhea" id="RHEA:16229"/>
        <dbReference type="ChEBI" id="CHEBI:15378"/>
        <dbReference type="ChEBI" id="CHEBI:33019"/>
        <dbReference type="ChEBI" id="CHEBI:37563"/>
        <dbReference type="ChEBI" id="CHEBI:58332"/>
        <dbReference type="ChEBI" id="CHEBI:58608"/>
        <dbReference type="EC" id="2.7.7.41"/>
    </reaction>
</comment>
<evidence type="ECO:0000256" key="17">
    <source>
        <dbReference type="ARBA" id="ARBA00023264"/>
    </source>
</evidence>
<proteinExistence type="inferred from homology"/>
<comment type="subcellular location">
    <subcellularLocation>
        <location evidence="2">Cell membrane</location>
        <topology evidence="2">Multi-pass membrane protein</topology>
    </subcellularLocation>
</comment>
<dbReference type="Pfam" id="PF01148">
    <property type="entry name" value="CTP_transf_1"/>
    <property type="match status" value="1"/>
</dbReference>
<comment type="similarity">
    <text evidence="5 18">Belongs to the CDS family.</text>
</comment>
<evidence type="ECO:0000256" key="16">
    <source>
        <dbReference type="ARBA" id="ARBA00023209"/>
    </source>
</evidence>
<comment type="pathway">
    <text evidence="4">Lipid metabolism.</text>
</comment>
<keyword evidence="11 18" id="KW-0812">Transmembrane</keyword>
<evidence type="ECO:0000256" key="11">
    <source>
        <dbReference type="ARBA" id="ARBA00022692"/>
    </source>
</evidence>
<comment type="pathway">
    <text evidence="3 18">Phospholipid metabolism; CDP-diacylglycerol biosynthesis; CDP-diacylglycerol from sn-glycerol 3-phosphate: step 3/3.</text>
</comment>
<evidence type="ECO:0000256" key="4">
    <source>
        <dbReference type="ARBA" id="ARBA00005189"/>
    </source>
</evidence>
<dbReference type="PANTHER" id="PTHR46382">
    <property type="entry name" value="PHOSPHATIDATE CYTIDYLYLTRANSFERASE"/>
    <property type="match status" value="1"/>
</dbReference>
<feature type="transmembrane region" description="Helical" evidence="19">
    <location>
        <begin position="210"/>
        <end position="232"/>
    </location>
</feature>
<evidence type="ECO:0000256" key="5">
    <source>
        <dbReference type="ARBA" id="ARBA00010185"/>
    </source>
</evidence>
<evidence type="ECO:0000256" key="2">
    <source>
        <dbReference type="ARBA" id="ARBA00004651"/>
    </source>
</evidence>
<evidence type="ECO:0000256" key="7">
    <source>
        <dbReference type="ARBA" id="ARBA00019373"/>
    </source>
</evidence>
<keyword evidence="12 18" id="KW-0548">Nucleotidyltransferase</keyword>
<keyword evidence="17" id="KW-1208">Phospholipid metabolism</keyword>
<evidence type="ECO:0000256" key="19">
    <source>
        <dbReference type="SAM" id="Phobius"/>
    </source>
</evidence>
<evidence type="ECO:0000256" key="9">
    <source>
        <dbReference type="ARBA" id="ARBA00022516"/>
    </source>
</evidence>
<keyword evidence="13 19" id="KW-1133">Transmembrane helix</keyword>
<accession>A0A8J6I162</accession>
<feature type="transmembrane region" description="Helical" evidence="19">
    <location>
        <begin position="253"/>
        <end position="273"/>
    </location>
</feature>
<evidence type="ECO:0000256" key="14">
    <source>
        <dbReference type="ARBA" id="ARBA00023098"/>
    </source>
</evidence>
<feature type="transmembrane region" description="Helical" evidence="19">
    <location>
        <begin position="185"/>
        <end position="204"/>
    </location>
</feature>
<evidence type="ECO:0000256" key="6">
    <source>
        <dbReference type="ARBA" id="ARBA00012487"/>
    </source>
</evidence>
<feature type="transmembrane region" description="Helical" evidence="19">
    <location>
        <begin position="146"/>
        <end position="164"/>
    </location>
</feature>
<keyword evidence="16" id="KW-0594">Phospholipid biosynthesis</keyword>
<evidence type="ECO:0000256" key="18">
    <source>
        <dbReference type="RuleBase" id="RU003938"/>
    </source>
</evidence>
<keyword evidence="10 18" id="KW-0808">Transferase</keyword>
<reference evidence="20" key="1">
    <citation type="submission" date="2020-06" db="EMBL/GenBank/DDBJ databases">
        <title>Novel chitinolytic bacterium.</title>
        <authorList>
            <person name="Ungkulpasvich U."/>
            <person name="Kosugi A."/>
            <person name="Uke A."/>
        </authorList>
    </citation>
    <scope>NUCLEOTIDE SEQUENCE</scope>
    <source>
        <strain evidence="20">UUS1-1</strain>
    </source>
</reference>
<dbReference type="UniPathway" id="UPA00557">
    <property type="reaction ID" value="UER00614"/>
</dbReference>
<dbReference type="InterPro" id="IPR000374">
    <property type="entry name" value="PC_trans"/>
</dbReference>
<gene>
    <name evidence="20" type="ORF">G5B42_04425</name>
</gene>
<feature type="transmembrane region" description="Helical" evidence="19">
    <location>
        <begin position="115"/>
        <end position="134"/>
    </location>
</feature>